<evidence type="ECO:0000313" key="2">
    <source>
        <dbReference type="EMBL" id="VFJ92906.1"/>
    </source>
</evidence>
<accession>A0A450UDR4</accession>
<gene>
    <name evidence="2" type="ORF">BECKLFY1418A_GA0070994_102711</name>
    <name evidence="1" type="ORF">BECKLFY1418B_GA0070995_102021</name>
    <name evidence="3" type="ORF">BECKLFY1418C_GA0070996_100534</name>
</gene>
<evidence type="ECO:0000313" key="3">
    <source>
        <dbReference type="EMBL" id="VFK14022.1"/>
    </source>
</evidence>
<proteinExistence type="predicted"/>
<organism evidence="1">
    <name type="scientific">Candidatus Kentrum sp. LFY</name>
    <dbReference type="NCBI Taxonomy" id="2126342"/>
    <lineage>
        <taxon>Bacteria</taxon>
        <taxon>Pseudomonadati</taxon>
        <taxon>Pseudomonadota</taxon>
        <taxon>Gammaproteobacteria</taxon>
        <taxon>Candidatus Kentrum</taxon>
    </lineage>
</organism>
<protein>
    <submittedName>
        <fullName evidence="1">Uncharacterized protein</fullName>
    </submittedName>
</protein>
<name>A0A450UDR4_9GAMM</name>
<dbReference type="AlphaFoldDB" id="A0A450UDR4"/>
<dbReference type="EMBL" id="CAADFN010000005">
    <property type="protein sequence ID" value="VFK14022.1"/>
    <property type="molecule type" value="Genomic_DNA"/>
</dbReference>
<evidence type="ECO:0000313" key="1">
    <source>
        <dbReference type="EMBL" id="VFJ90529.1"/>
    </source>
</evidence>
<sequence>MIGSWEVRYVLAKLRLEPTKHDLAPIKQNCCSVKLESSTKLSGKWTNDMCQALKMTDLETATIKRSRIAEKTTDHCP</sequence>
<dbReference type="EMBL" id="CAADFF010000020">
    <property type="protein sequence ID" value="VFJ90529.1"/>
    <property type="molecule type" value="Genomic_DNA"/>
</dbReference>
<reference evidence="1" key="1">
    <citation type="submission" date="2019-02" db="EMBL/GenBank/DDBJ databases">
        <authorList>
            <person name="Gruber-Vodicka R. H."/>
            <person name="Seah K. B. B."/>
        </authorList>
    </citation>
    <scope>NUCLEOTIDE SEQUENCE</scope>
    <source>
        <strain evidence="3">BECK_BY7</strain>
        <strain evidence="2">BECK_M6</strain>
        <strain evidence="1">BECK_M7</strain>
    </source>
</reference>
<dbReference type="EMBL" id="CAADFH010000027">
    <property type="protein sequence ID" value="VFJ92906.1"/>
    <property type="molecule type" value="Genomic_DNA"/>
</dbReference>